<dbReference type="AlphaFoldDB" id="A0A4Y2I284"/>
<proteinExistence type="predicted"/>
<keyword evidence="1" id="KW-0472">Membrane</keyword>
<organism evidence="2 3">
    <name type="scientific">Araneus ventricosus</name>
    <name type="common">Orbweaver spider</name>
    <name type="synonym">Epeira ventricosa</name>
    <dbReference type="NCBI Taxonomy" id="182803"/>
    <lineage>
        <taxon>Eukaryota</taxon>
        <taxon>Metazoa</taxon>
        <taxon>Ecdysozoa</taxon>
        <taxon>Arthropoda</taxon>
        <taxon>Chelicerata</taxon>
        <taxon>Arachnida</taxon>
        <taxon>Araneae</taxon>
        <taxon>Araneomorphae</taxon>
        <taxon>Entelegynae</taxon>
        <taxon>Araneoidea</taxon>
        <taxon>Araneidae</taxon>
        <taxon>Araneus</taxon>
    </lineage>
</organism>
<keyword evidence="1" id="KW-1133">Transmembrane helix</keyword>
<evidence type="ECO:0000313" key="3">
    <source>
        <dbReference type="Proteomes" id="UP000499080"/>
    </source>
</evidence>
<keyword evidence="1" id="KW-0812">Transmembrane</keyword>
<protein>
    <submittedName>
        <fullName evidence="2">Uncharacterized protein</fullName>
    </submittedName>
</protein>
<evidence type="ECO:0000313" key="2">
    <source>
        <dbReference type="EMBL" id="GBM71655.1"/>
    </source>
</evidence>
<sequence>MRDLHVGRRLRAAALRNIEARNGTIALLHFLLTALLCIVVCIFSRPLSSHSLWLLVVKVSTSKLETRFHRIPTLHVRPRWPSGKVSASKLQTSRFETRFHLTSIRHAGLLHVKSYVGGNVRPLLWCGSLEGRCQLRRRPRHLTVAVPK</sequence>
<keyword evidence="3" id="KW-1185">Reference proteome</keyword>
<dbReference type="EMBL" id="BGPR01002326">
    <property type="protein sequence ID" value="GBM71655.1"/>
    <property type="molecule type" value="Genomic_DNA"/>
</dbReference>
<comment type="caution">
    <text evidence="2">The sequence shown here is derived from an EMBL/GenBank/DDBJ whole genome shotgun (WGS) entry which is preliminary data.</text>
</comment>
<feature type="transmembrane region" description="Helical" evidence="1">
    <location>
        <begin position="25"/>
        <end position="43"/>
    </location>
</feature>
<reference evidence="2 3" key="1">
    <citation type="journal article" date="2019" name="Sci. Rep.">
        <title>Orb-weaving spider Araneus ventricosus genome elucidates the spidroin gene catalogue.</title>
        <authorList>
            <person name="Kono N."/>
            <person name="Nakamura H."/>
            <person name="Ohtoshi R."/>
            <person name="Moran D.A.P."/>
            <person name="Shinohara A."/>
            <person name="Yoshida Y."/>
            <person name="Fujiwara M."/>
            <person name="Mori M."/>
            <person name="Tomita M."/>
            <person name="Arakawa K."/>
        </authorList>
    </citation>
    <scope>NUCLEOTIDE SEQUENCE [LARGE SCALE GENOMIC DNA]</scope>
</reference>
<dbReference type="Proteomes" id="UP000499080">
    <property type="component" value="Unassembled WGS sequence"/>
</dbReference>
<evidence type="ECO:0000256" key="1">
    <source>
        <dbReference type="SAM" id="Phobius"/>
    </source>
</evidence>
<name>A0A4Y2I284_ARAVE</name>
<gene>
    <name evidence="2" type="ORF">AVEN_268961_1</name>
</gene>
<accession>A0A4Y2I284</accession>